<dbReference type="Gene3D" id="1.10.287.70">
    <property type="match status" value="1"/>
</dbReference>
<keyword evidence="7 12" id="KW-1133">Transmembrane helix</keyword>
<evidence type="ECO:0000256" key="8">
    <source>
        <dbReference type="ARBA" id="ARBA00023065"/>
    </source>
</evidence>
<keyword evidence="4 11" id="KW-0812">Transmembrane</keyword>
<name>A0A9D4J888_DREPO</name>
<dbReference type="InterPro" id="IPR014756">
    <property type="entry name" value="Ig_E-set"/>
</dbReference>
<dbReference type="Pfam" id="PF17655">
    <property type="entry name" value="IRK_C"/>
    <property type="match status" value="1"/>
</dbReference>
<dbReference type="PANTHER" id="PTHR11767:SF102">
    <property type="entry name" value="INWARDLY RECTIFYING POTASSIUM CHANNEL 1, ISOFORM F"/>
    <property type="match status" value="1"/>
</dbReference>
<feature type="transmembrane region" description="Helical" evidence="12">
    <location>
        <begin position="67"/>
        <end position="91"/>
    </location>
</feature>
<dbReference type="EMBL" id="JAIWYP010000002">
    <property type="protein sequence ID" value="KAH3871828.1"/>
    <property type="molecule type" value="Genomic_DNA"/>
</dbReference>
<keyword evidence="2 11" id="KW-0813">Transport</keyword>
<dbReference type="InterPro" id="IPR041647">
    <property type="entry name" value="IRK_C"/>
</dbReference>
<organism evidence="15 17">
    <name type="scientific">Dreissena polymorpha</name>
    <name type="common">Zebra mussel</name>
    <name type="synonym">Mytilus polymorpha</name>
    <dbReference type="NCBI Taxonomy" id="45954"/>
    <lineage>
        <taxon>Eukaryota</taxon>
        <taxon>Metazoa</taxon>
        <taxon>Spiralia</taxon>
        <taxon>Lophotrochozoa</taxon>
        <taxon>Mollusca</taxon>
        <taxon>Bivalvia</taxon>
        <taxon>Autobranchia</taxon>
        <taxon>Heteroconchia</taxon>
        <taxon>Euheterodonta</taxon>
        <taxon>Imparidentia</taxon>
        <taxon>Neoheterodontei</taxon>
        <taxon>Myida</taxon>
        <taxon>Dreissenoidea</taxon>
        <taxon>Dreissenidae</taxon>
        <taxon>Dreissena</taxon>
    </lineage>
</organism>
<evidence type="ECO:0000313" key="15">
    <source>
        <dbReference type="EMBL" id="KAH3799774.1"/>
    </source>
</evidence>
<accession>A0A9D4J888</accession>
<evidence type="ECO:0000256" key="9">
    <source>
        <dbReference type="ARBA" id="ARBA00023136"/>
    </source>
</evidence>
<keyword evidence="9 12" id="KW-0472">Membrane</keyword>
<dbReference type="EMBL" id="JAIWYP010000007">
    <property type="protein sequence ID" value="KAH3799774.1"/>
    <property type="molecule type" value="Genomic_DNA"/>
</dbReference>
<keyword evidence="3 11" id="KW-0633">Potassium transport</keyword>
<evidence type="ECO:0000259" key="13">
    <source>
        <dbReference type="Pfam" id="PF01007"/>
    </source>
</evidence>
<dbReference type="InterPro" id="IPR040445">
    <property type="entry name" value="Kir_TM"/>
</dbReference>
<evidence type="ECO:0000256" key="2">
    <source>
        <dbReference type="ARBA" id="ARBA00022448"/>
    </source>
</evidence>
<feature type="transmembrane region" description="Helical" evidence="12">
    <location>
        <begin position="145"/>
        <end position="169"/>
    </location>
</feature>
<dbReference type="PRINTS" id="PR01320">
    <property type="entry name" value="KIRCHANNEL"/>
</dbReference>
<feature type="domain" description="Potassium channel inwardly rectifying transmembrane" evidence="13">
    <location>
        <begin position="33"/>
        <end position="174"/>
    </location>
</feature>
<gene>
    <name evidence="16" type="ORF">DPMN_035043</name>
    <name evidence="15" type="ORF">DPMN_153389</name>
</gene>
<evidence type="ECO:0000256" key="12">
    <source>
        <dbReference type="SAM" id="Phobius"/>
    </source>
</evidence>
<keyword evidence="8 11" id="KW-0406">Ion transport</keyword>
<comment type="subcellular location">
    <subcellularLocation>
        <location evidence="1 11">Membrane</location>
        <topology evidence="1 11">Multi-pass membrane protein</topology>
    </subcellularLocation>
</comment>
<dbReference type="GO" id="GO:1990573">
    <property type="term" value="P:potassium ion import across plasma membrane"/>
    <property type="evidence" value="ECO:0007669"/>
    <property type="project" value="TreeGrafter"/>
</dbReference>
<dbReference type="GO" id="GO:0005242">
    <property type="term" value="F:inward rectifier potassium channel activity"/>
    <property type="evidence" value="ECO:0007669"/>
    <property type="project" value="InterPro"/>
</dbReference>
<evidence type="ECO:0000256" key="5">
    <source>
        <dbReference type="ARBA" id="ARBA00022882"/>
    </source>
</evidence>
<dbReference type="SUPFAM" id="SSF81324">
    <property type="entry name" value="Voltage-gated potassium channels"/>
    <property type="match status" value="1"/>
</dbReference>
<dbReference type="AlphaFoldDB" id="A0A9D4J888"/>
<dbReference type="InterPro" id="IPR013518">
    <property type="entry name" value="K_chnl_inward-rec_Kir_cyto"/>
</dbReference>
<dbReference type="GO" id="GO:0034702">
    <property type="term" value="C:monoatomic ion channel complex"/>
    <property type="evidence" value="ECO:0007669"/>
    <property type="project" value="UniProtKB-KW"/>
</dbReference>
<dbReference type="GO" id="GO:0005886">
    <property type="term" value="C:plasma membrane"/>
    <property type="evidence" value="ECO:0007669"/>
    <property type="project" value="TreeGrafter"/>
</dbReference>
<evidence type="ECO:0000256" key="4">
    <source>
        <dbReference type="ARBA" id="ARBA00022692"/>
    </source>
</evidence>
<dbReference type="Pfam" id="PF01007">
    <property type="entry name" value="IRK"/>
    <property type="match status" value="1"/>
</dbReference>
<keyword evidence="5 11" id="KW-0851">Voltage-gated channel</keyword>
<protein>
    <submittedName>
        <fullName evidence="15">Uncharacterized protein</fullName>
    </submittedName>
</protein>
<comment type="caution">
    <text evidence="15">The sequence shown here is derived from an EMBL/GenBank/DDBJ whole genome shotgun (WGS) entry which is preliminary data.</text>
</comment>
<dbReference type="OrthoDB" id="273257at2759"/>
<evidence type="ECO:0000259" key="14">
    <source>
        <dbReference type="Pfam" id="PF17655"/>
    </source>
</evidence>
<reference evidence="15" key="1">
    <citation type="journal article" date="2019" name="bioRxiv">
        <title>The Genome of the Zebra Mussel, Dreissena polymorpha: A Resource for Invasive Species Research.</title>
        <authorList>
            <person name="McCartney M.A."/>
            <person name="Auch B."/>
            <person name="Kono T."/>
            <person name="Mallez S."/>
            <person name="Zhang Y."/>
            <person name="Obille A."/>
            <person name="Becker A."/>
            <person name="Abrahante J.E."/>
            <person name="Garbe J."/>
            <person name="Badalamenti J.P."/>
            <person name="Herman A."/>
            <person name="Mangelson H."/>
            <person name="Liachko I."/>
            <person name="Sullivan S."/>
            <person name="Sone E.D."/>
            <person name="Koren S."/>
            <person name="Silverstein K.A.T."/>
            <person name="Beckman K.B."/>
            <person name="Gohl D.M."/>
        </authorList>
    </citation>
    <scope>NUCLEOTIDE SEQUENCE</scope>
    <source>
        <strain evidence="15">Duluth1</strain>
        <tissue evidence="15">Whole animal</tissue>
    </source>
</reference>
<dbReference type="GO" id="GO:0034765">
    <property type="term" value="P:regulation of monoatomic ion transmembrane transport"/>
    <property type="evidence" value="ECO:0007669"/>
    <property type="project" value="TreeGrafter"/>
</dbReference>
<dbReference type="PANTHER" id="PTHR11767">
    <property type="entry name" value="INWARD RECTIFIER POTASSIUM CHANNEL"/>
    <property type="match status" value="1"/>
</dbReference>
<comment type="similarity">
    <text evidence="11">Belongs to the inward rectifier-type potassium channel (TC 1.A.2.1) family.</text>
</comment>
<keyword evidence="17" id="KW-1185">Reference proteome</keyword>
<evidence type="ECO:0000313" key="17">
    <source>
        <dbReference type="Proteomes" id="UP000828390"/>
    </source>
</evidence>
<keyword evidence="10 11" id="KW-0407">Ion channel</keyword>
<evidence type="ECO:0000256" key="3">
    <source>
        <dbReference type="ARBA" id="ARBA00022538"/>
    </source>
</evidence>
<evidence type="ECO:0000256" key="7">
    <source>
        <dbReference type="ARBA" id="ARBA00022989"/>
    </source>
</evidence>
<keyword evidence="6 11" id="KW-0630">Potassium</keyword>
<dbReference type="Proteomes" id="UP000828390">
    <property type="component" value="Unassembled WGS sequence"/>
</dbReference>
<evidence type="ECO:0000256" key="1">
    <source>
        <dbReference type="ARBA" id="ARBA00004141"/>
    </source>
</evidence>
<reference evidence="15" key="2">
    <citation type="submission" date="2020-11" db="EMBL/GenBank/DDBJ databases">
        <authorList>
            <person name="McCartney M.A."/>
            <person name="Auch B."/>
            <person name="Kono T."/>
            <person name="Mallez S."/>
            <person name="Becker A."/>
            <person name="Gohl D.M."/>
            <person name="Silverstein K.A.T."/>
            <person name="Koren S."/>
            <person name="Bechman K.B."/>
            <person name="Herman A."/>
            <person name="Abrahante J.E."/>
            <person name="Garbe J."/>
        </authorList>
    </citation>
    <scope>NUCLEOTIDE SEQUENCE</scope>
    <source>
        <strain evidence="15">Duluth1</strain>
        <tissue evidence="15">Whole animal</tissue>
    </source>
</reference>
<dbReference type="InterPro" id="IPR016449">
    <property type="entry name" value="K_chnl_inward-rec_Kir"/>
</dbReference>
<dbReference type="Gene3D" id="2.60.40.1400">
    <property type="entry name" value="G protein-activated inward rectifier potassium channel 1"/>
    <property type="match status" value="1"/>
</dbReference>
<evidence type="ECO:0000313" key="16">
    <source>
        <dbReference type="EMBL" id="KAH3871828.1"/>
    </source>
</evidence>
<dbReference type="SUPFAM" id="SSF81296">
    <property type="entry name" value="E set domains"/>
    <property type="match status" value="1"/>
</dbReference>
<evidence type="ECO:0000256" key="6">
    <source>
        <dbReference type="ARBA" id="ARBA00022958"/>
    </source>
</evidence>
<evidence type="ECO:0000256" key="11">
    <source>
        <dbReference type="RuleBase" id="RU003822"/>
    </source>
</evidence>
<sequence>MEAEGRHRRSRRKSITDFFTFNDNSKHDEFRIVKRNGESTLKCLNHPRSGRCFYPNVYASVAELSSLWLCVIFLCCFLLSWFVFALLYFVVAETRGDLNEVEIGKKEIPCVEGATDFLEMFMFSMETQSTIGYGTRYVTNECPTAVILVIIQSILGSFLHAVLTGVVLFKFQEPKKRAHTVLFSNVACVIEDDGKYFIEVQILNMQRSQLINPDVGAFCVMNHPDGSGKCRLDVDFKPCQENARLFFRPRIYRHLIDQQSPFWEFERKDFECGNYELIVAISGVDEITDTFAQARTSFLPSEVVWGRNFKQMTATREGKRFKLNFNDFTRTHRLQRCMADSSASMASRNVSLTKTVEE</sequence>
<feature type="domain" description="Inward rectifier potassium channel C-terminal" evidence="14">
    <location>
        <begin position="181"/>
        <end position="338"/>
    </location>
</feature>
<proteinExistence type="inferred from homology"/>
<evidence type="ECO:0000256" key="10">
    <source>
        <dbReference type="ARBA" id="ARBA00023303"/>
    </source>
</evidence>